<dbReference type="EMBL" id="CP000828">
    <property type="protein sequence ID" value="ABW29252.1"/>
    <property type="molecule type" value="Genomic_DNA"/>
</dbReference>
<accession>B0CCU0</accession>
<proteinExistence type="predicted"/>
<dbReference type="PANTHER" id="PTHR23308">
    <property type="entry name" value="NUCLEAR INHIBITOR OF PROTEIN PHOSPHATASE-1"/>
    <property type="match status" value="1"/>
</dbReference>
<keyword evidence="3" id="KW-1185">Reference proteome</keyword>
<evidence type="ECO:0000259" key="1">
    <source>
        <dbReference type="PROSITE" id="PS50006"/>
    </source>
</evidence>
<sequence length="300" mass="32692">MTSSPAPQLIITGEIPQQLDLTSQKTWTLGRSSINSIVLAEGAVSRHHAKLEVVDNRHCYFVDLNSSNGSQLNQKRVTEPLLLKHGDVITIGSTDIRFHFPYVTHSGSTIPFRPKQVLMMQESATQGIIWQEILCSQGFDVHWLPPSANIQQRMNLDAAANVLPDLLLVDIEAYKGDALALCAWCRDTYPQLPLFLTLSTVASASIVETNATLPTGTGKILPAFPCDQLSLKIGTFVQSLESVLEGMGGCSLNQQDLMVALANLDQILSRSSIPIGASPTVEDDLDEFTILNNKKNPQAS</sequence>
<dbReference type="HOGENOM" id="CLU_915069_0_0_3"/>
<dbReference type="InterPro" id="IPR008984">
    <property type="entry name" value="SMAD_FHA_dom_sf"/>
</dbReference>
<dbReference type="InterPro" id="IPR050923">
    <property type="entry name" value="Cell_Proc_Reg/RNA_Proc"/>
</dbReference>
<dbReference type="eggNOG" id="COG0784">
    <property type="taxonomic scope" value="Bacteria"/>
</dbReference>
<dbReference type="STRING" id="329726.AM1_4273"/>
<reference evidence="2 3" key="1">
    <citation type="journal article" date="2008" name="Proc. Natl. Acad. Sci. U.S.A.">
        <title>Niche adaptation and genome expansion in the chlorophyll d-producing cyanobacterium Acaryochloris marina.</title>
        <authorList>
            <person name="Swingley W.D."/>
            <person name="Chen M."/>
            <person name="Cheung P.C."/>
            <person name="Conrad A.L."/>
            <person name="Dejesa L.C."/>
            <person name="Hao J."/>
            <person name="Honchak B.M."/>
            <person name="Karbach L.E."/>
            <person name="Kurdoglu A."/>
            <person name="Lahiri S."/>
            <person name="Mastrian S.D."/>
            <person name="Miyashita H."/>
            <person name="Page L."/>
            <person name="Ramakrishna P."/>
            <person name="Satoh S."/>
            <person name="Sattley W.M."/>
            <person name="Shimada Y."/>
            <person name="Taylor H.L."/>
            <person name="Tomo T."/>
            <person name="Tsuchiya T."/>
            <person name="Wang Z.T."/>
            <person name="Raymond J."/>
            <person name="Mimuro M."/>
            <person name="Blankenship R.E."/>
            <person name="Touchman J.W."/>
        </authorList>
    </citation>
    <scope>NUCLEOTIDE SEQUENCE [LARGE SCALE GENOMIC DNA]</scope>
    <source>
        <strain evidence="3">MBIC 11017</strain>
    </source>
</reference>
<evidence type="ECO:0000313" key="3">
    <source>
        <dbReference type="Proteomes" id="UP000000268"/>
    </source>
</evidence>
<protein>
    <submittedName>
        <fullName evidence="2">FHA domain protein</fullName>
    </submittedName>
</protein>
<name>B0CCU0_ACAM1</name>
<dbReference type="eggNOG" id="COG1716">
    <property type="taxonomic scope" value="Bacteria"/>
</dbReference>
<dbReference type="PROSITE" id="PS50006">
    <property type="entry name" value="FHA_DOMAIN"/>
    <property type="match status" value="1"/>
</dbReference>
<dbReference type="InterPro" id="IPR000253">
    <property type="entry name" value="FHA_dom"/>
</dbReference>
<gene>
    <name evidence="2" type="ordered locus">AM1_4273</name>
</gene>
<dbReference type="SMART" id="SM00240">
    <property type="entry name" value="FHA"/>
    <property type="match status" value="1"/>
</dbReference>
<dbReference type="AlphaFoldDB" id="B0CCU0"/>
<dbReference type="InterPro" id="IPR011006">
    <property type="entry name" value="CheY-like_superfamily"/>
</dbReference>
<feature type="domain" description="FHA" evidence="1">
    <location>
        <begin position="27"/>
        <end position="77"/>
    </location>
</feature>
<organism evidence="2 3">
    <name type="scientific">Acaryochloris marina (strain MBIC 11017)</name>
    <dbReference type="NCBI Taxonomy" id="329726"/>
    <lineage>
        <taxon>Bacteria</taxon>
        <taxon>Bacillati</taxon>
        <taxon>Cyanobacteriota</taxon>
        <taxon>Cyanophyceae</taxon>
        <taxon>Acaryochloridales</taxon>
        <taxon>Acaryochloridaceae</taxon>
        <taxon>Acaryochloris</taxon>
    </lineage>
</organism>
<dbReference type="Pfam" id="PF00498">
    <property type="entry name" value="FHA"/>
    <property type="match status" value="1"/>
</dbReference>
<evidence type="ECO:0000313" key="2">
    <source>
        <dbReference type="EMBL" id="ABW29252.1"/>
    </source>
</evidence>
<dbReference type="KEGG" id="amr:AM1_4273"/>
<dbReference type="OrthoDB" id="9816434at2"/>
<dbReference type="Proteomes" id="UP000000268">
    <property type="component" value="Chromosome"/>
</dbReference>
<dbReference type="Gene3D" id="2.60.200.20">
    <property type="match status" value="1"/>
</dbReference>
<dbReference type="RefSeq" id="WP_012164583.1">
    <property type="nucleotide sequence ID" value="NC_009925.1"/>
</dbReference>
<dbReference type="SUPFAM" id="SSF52172">
    <property type="entry name" value="CheY-like"/>
    <property type="match status" value="1"/>
</dbReference>
<dbReference type="CDD" id="cd00060">
    <property type="entry name" value="FHA"/>
    <property type="match status" value="1"/>
</dbReference>
<dbReference type="SUPFAM" id="SSF49879">
    <property type="entry name" value="SMAD/FHA domain"/>
    <property type="match status" value="1"/>
</dbReference>